<accession>A0A1W6MVE0</accession>
<dbReference type="Proteomes" id="UP000193978">
    <property type="component" value="Chromosome"/>
</dbReference>
<dbReference type="GO" id="GO:0004364">
    <property type="term" value="F:glutathione transferase activity"/>
    <property type="evidence" value="ECO:0007669"/>
    <property type="project" value="TreeGrafter"/>
</dbReference>
<evidence type="ECO:0000313" key="3">
    <source>
        <dbReference type="Proteomes" id="UP000193978"/>
    </source>
</evidence>
<dbReference type="PANTHER" id="PTHR42673:SF4">
    <property type="entry name" value="MALEYLACETOACETATE ISOMERASE"/>
    <property type="match status" value="1"/>
</dbReference>
<dbReference type="OrthoDB" id="9799538at2"/>
<keyword evidence="3" id="KW-1185">Reference proteome</keyword>
<dbReference type="InterPro" id="IPR036282">
    <property type="entry name" value="Glutathione-S-Trfase_C_sf"/>
</dbReference>
<sequence>MTPATLVIGNKGYSSWSFRPWMVMKEFAIPFQEEVVPLYRENSKAKLLTHSSAGKVPVLIHDGLHVWDSLAIIEYLAERYPALPIWPRKIEARAHARALAAEMHAGFTALRKECPTNFRRKTSPVSLSEAASADLSRIDAAWREARARFGEGGPFLYGAFSAADAMFAPVVNRVEIYGLPVSPDSRTFVEAVKNLASWKSWHAGAQEEEWRLPQFELA</sequence>
<evidence type="ECO:0000313" key="2">
    <source>
        <dbReference type="EMBL" id="ARN81537.1"/>
    </source>
</evidence>
<dbReference type="PROSITE" id="PS50404">
    <property type="entry name" value="GST_NTER"/>
    <property type="match status" value="1"/>
</dbReference>
<dbReference type="GO" id="GO:0016034">
    <property type="term" value="F:maleylacetoacetate isomerase activity"/>
    <property type="evidence" value="ECO:0007669"/>
    <property type="project" value="TreeGrafter"/>
</dbReference>
<gene>
    <name evidence="2" type="ORF">B1812_11165</name>
</gene>
<dbReference type="CDD" id="cd03043">
    <property type="entry name" value="GST_N_1"/>
    <property type="match status" value="1"/>
</dbReference>
<dbReference type="SFLD" id="SFLDS00019">
    <property type="entry name" value="Glutathione_Transferase_(cytos"/>
    <property type="match status" value="1"/>
</dbReference>
<dbReference type="GO" id="GO:0006559">
    <property type="term" value="P:L-phenylalanine catabolic process"/>
    <property type="evidence" value="ECO:0007669"/>
    <property type="project" value="TreeGrafter"/>
</dbReference>
<dbReference type="InterPro" id="IPR004045">
    <property type="entry name" value="Glutathione_S-Trfase_N"/>
</dbReference>
<dbReference type="PANTHER" id="PTHR42673">
    <property type="entry name" value="MALEYLACETOACETATE ISOMERASE"/>
    <property type="match status" value="1"/>
</dbReference>
<reference evidence="2 3" key="1">
    <citation type="submission" date="2017-02" db="EMBL/GenBank/DDBJ databases">
        <authorList>
            <person name="Peterson S.W."/>
        </authorList>
    </citation>
    <scope>NUCLEOTIDE SEQUENCE [LARGE SCALE GENOMIC DNA]</scope>
    <source>
        <strain evidence="2 3">S285</strain>
    </source>
</reference>
<dbReference type="SUPFAM" id="SSF52833">
    <property type="entry name" value="Thioredoxin-like"/>
    <property type="match status" value="1"/>
</dbReference>
<dbReference type="Gene3D" id="3.40.30.10">
    <property type="entry name" value="Glutaredoxin"/>
    <property type="match status" value="1"/>
</dbReference>
<keyword evidence="2" id="KW-0808">Transferase</keyword>
<dbReference type="RefSeq" id="WP_085771651.1">
    <property type="nucleotide sequence ID" value="NZ_AP027149.1"/>
</dbReference>
<name>A0A1W6MVE0_9HYPH</name>
<protein>
    <submittedName>
        <fullName evidence="2">Glutathione S-transferase</fullName>
    </submittedName>
</protein>
<dbReference type="EMBL" id="CP019948">
    <property type="protein sequence ID" value="ARN81537.1"/>
    <property type="molecule type" value="Genomic_DNA"/>
</dbReference>
<dbReference type="AlphaFoldDB" id="A0A1W6MVE0"/>
<dbReference type="Pfam" id="PF13410">
    <property type="entry name" value="GST_C_2"/>
    <property type="match status" value="1"/>
</dbReference>
<dbReference type="InterPro" id="IPR040079">
    <property type="entry name" value="Glutathione_S-Trfase"/>
</dbReference>
<evidence type="ECO:0000259" key="1">
    <source>
        <dbReference type="PROSITE" id="PS50404"/>
    </source>
</evidence>
<dbReference type="Gene3D" id="1.20.1050.10">
    <property type="match status" value="1"/>
</dbReference>
<dbReference type="KEGG" id="mbry:B1812_11165"/>
<dbReference type="STRING" id="655015.B1812_11165"/>
<dbReference type="SFLD" id="SFLDG00358">
    <property type="entry name" value="Main_(cytGST)"/>
    <property type="match status" value="1"/>
</dbReference>
<dbReference type="CDD" id="cd03194">
    <property type="entry name" value="GST_C_3"/>
    <property type="match status" value="1"/>
</dbReference>
<organism evidence="2 3">
    <name type="scientific">Methylocystis bryophila</name>
    <dbReference type="NCBI Taxonomy" id="655015"/>
    <lineage>
        <taxon>Bacteria</taxon>
        <taxon>Pseudomonadati</taxon>
        <taxon>Pseudomonadota</taxon>
        <taxon>Alphaproteobacteria</taxon>
        <taxon>Hyphomicrobiales</taxon>
        <taxon>Methylocystaceae</taxon>
        <taxon>Methylocystis</taxon>
    </lineage>
</organism>
<feature type="domain" description="GST N-terminal" evidence="1">
    <location>
        <begin position="4"/>
        <end position="84"/>
    </location>
</feature>
<proteinExistence type="predicted"/>
<dbReference type="GO" id="GO:0006749">
    <property type="term" value="P:glutathione metabolic process"/>
    <property type="evidence" value="ECO:0007669"/>
    <property type="project" value="TreeGrafter"/>
</dbReference>
<dbReference type="Pfam" id="PF13409">
    <property type="entry name" value="GST_N_2"/>
    <property type="match status" value="1"/>
</dbReference>
<dbReference type="InterPro" id="IPR036249">
    <property type="entry name" value="Thioredoxin-like_sf"/>
</dbReference>
<dbReference type="SUPFAM" id="SSF47616">
    <property type="entry name" value="GST C-terminal domain-like"/>
    <property type="match status" value="1"/>
</dbReference>